<accession>A0A085N753</accession>
<reference evidence="1" key="1">
    <citation type="journal article" date="2014" name="Nat. Genet.">
        <title>Genome and transcriptome of the porcine whipworm Trichuris suis.</title>
        <authorList>
            <person name="Jex A.R."/>
            <person name="Nejsum P."/>
            <person name="Schwarz E.M."/>
            <person name="Hu L."/>
            <person name="Young N.D."/>
            <person name="Hall R.S."/>
            <person name="Korhonen P.K."/>
            <person name="Liao S."/>
            <person name="Thamsborg S."/>
            <person name="Xia J."/>
            <person name="Xu P."/>
            <person name="Wang S."/>
            <person name="Scheerlinck J.P."/>
            <person name="Hofmann A."/>
            <person name="Sternberg P.W."/>
            <person name="Wang J."/>
            <person name="Gasser R.B."/>
        </authorList>
    </citation>
    <scope>NUCLEOTIDE SEQUENCE [LARGE SCALE GENOMIC DNA]</scope>
    <source>
        <strain evidence="1">DCEP-RM93F</strain>
    </source>
</reference>
<evidence type="ECO:0000313" key="1">
    <source>
        <dbReference type="EMBL" id="KFD65299.1"/>
    </source>
</evidence>
<gene>
    <name evidence="1" type="ORF">M514_22459</name>
</gene>
<name>A0A085N753_9BILA</name>
<protein>
    <submittedName>
        <fullName evidence="1">Uncharacterized protein</fullName>
    </submittedName>
</protein>
<sequence length="47" mass="5469">ERTGEKFSPLQSQCCNVLHEKNACRLVDGQMRATNFHKKIYSISTWL</sequence>
<feature type="non-terminal residue" evidence="1">
    <location>
        <position position="1"/>
    </location>
</feature>
<dbReference type="Proteomes" id="UP000030758">
    <property type="component" value="Unassembled WGS sequence"/>
</dbReference>
<feature type="non-terminal residue" evidence="1">
    <location>
        <position position="47"/>
    </location>
</feature>
<dbReference type="AlphaFoldDB" id="A0A085N753"/>
<proteinExistence type="predicted"/>
<organism evidence="1">
    <name type="scientific">Trichuris suis</name>
    <name type="common">pig whipworm</name>
    <dbReference type="NCBI Taxonomy" id="68888"/>
    <lineage>
        <taxon>Eukaryota</taxon>
        <taxon>Metazoa</taxon>
        <taxon>Ecdysozoa</taxon>
        <taxon>Nematoda</taxon>
        <taxon>Enoplea</taxon>
        <taxon>Dorylaimia</taxon>
        <taxon>Trichinellida</taxon>
        <taxon>Trichuridae</taxon>
        <taxon>Trichuris</taxon>
    </lineage>
</organism>
<dbReference type="EMBL" id="KL367540">
    <property type="protein sequence ID" value="KFD65299.1"/>
    <property type="molecule type" value="Genomic_DNA"/>
</dbReference>